<name>A0A2N9YCI8_9GAMM</name>
<dbReference type="AlphaFoldDB" id="A0A2N9YCI8"/>
<feature type="domain" description="Glycosyltransferase 2-like" evidence="6">
    <location>
        <begin position="5"/>
        <end position="109"/>
    </location>
</feature>
<dbReference type="InterPro" id="IPR029044">
    <property type="entry name" value="Nucleotide-diphossugar_trans"/>
</dbReference>
<evidence type="ECO:0000256" key="1">
    <source>
        <dbReference type="ARBA" id="ARBA00004236"/>
    </source>
</evidence>
<dbReference type="Pfam" id="PF00535">
    <property type="entry name" value="Glycos_transf_2"/>
    <property type="match status" value="1"/>
</dbReference>
<dbReference type="EMBL" id="CP018889">
    <property type="protein sequence ID" value="AUI68185.1"/>
    <property type="molecule type" value="Genomic_DNA"/>
</dbReference>
<keyword evidence="2" id="KW-1003">Cell membrane</keyword>
<evidence type="ECO:0000313" key="8">
    <source>
        <dbReference type="Proteomes" id="UP000234271"/>
    </source>
</evidence>
<dbReference type="KEGG" id="blep:AL038_00670"/>
<reference evidence="8" key="1">
    <citation type="submission" date="2016-12" db="EMBL/GenBank/DDBJ databases">
        <title>Complete Genome Sequence of Beggiatoa leptomitiformis D-401.</title>
        <authorList>
            <person name="Fomenkov A."/>
            <person name="Vincze T."/>
            <person name="Grabovich M."/>
            <person name="Anton B.P."/>
            <person name="Dubinina G."/>
            <person name="Orlova M."/>
            <person name="Belousova E."/>
            <person name="Roberts R.J."/>
        </authorList>
    </citation>
    <scope>NUCLEOTIDE SEQUENCE [LARGE SCALE GENOMIC DNA]</scope>
    <source>
        <strain evidence="8">D-401</strain>
    </source>
</reference>
<dbReference type="SUPFAM" id="SSF53448">
    <property type="entry name" value="Nucleotide-diphospho-sugar transferases"/>
    <property type="match status" value="1"/>
</dbReference>
<dbReference type="GO" id="GO:0016757">
    <property type="term" value="F:glycosyltransferase activity"/>
    <property type="evidence" value="ECO:0007669"/>
    <property type="project" value="UniProtKB-KW"/>
</dbReference>
<dbReference type="PANTHER" id="PTHR43646:SF2">
    <property type="entry name" value="GLYCOSYLTRANSFERASE 2-LIKE DOMAIN-CONTAINING PROTEIN"/>
    <property type="match status" value="1"/>
</dbReference>
<evidence type="ECO:0000256" key="4">
    <source>
        <dbReference type="ARBA" id="ARBA00022679"/>
    </source>
</evidence>
<dbReference type="OrthoDB" id="5291101at2"/>
<dbReference type="InterPro" id="IPR026461">
    <property type="entry name" value="Trfase_2_rSAM/seldom_assoc"/>
</dbReference>
<proteinExistence type="predicted"/>
<evidence type="ECO:0000256" key="2">
    <source>
        <dbReference type="ARBA" id="ARBA00022475"/>
    </source>
</evidence>
<sequence length="226" mass="26010">MSKLSIIIPTLNEQACIVATLQPLQSLRVAGHEIILVDGDSQDDTRKLAAPFVDTLLITKRGRAYQMNFGAHFAHHDILVFLHADTQLPNMADRLILQGLIQKRRLWGRFNVRLSGRGFLLWVIAWLMNWRSCLTGIATGDQAIFVYKTVFQQVNGFPEQPLMEDIVLSKRLKNCSSPLCLTAKVITSSRRWEKYGILRTIFLMWYLRVAYRLGKSPQLLKKYYDE</sequence>
<keyword evidence="5" id="KW-0472">Membrane</keyword>
<dbReference type="STRING" id="288004.AL038_00670"/>
<keyword evidence="4 7" id="KW-0808">Transferase</keyword>
<organism evidence="7 8">
    <name type="scientific">Beggiatoa leptomitoformis</name>
    <dbReference type="NCBI Taxonomy" id="288004"/>
    <lineage>
        <taxon>Bacteria</taxon>
        <taxon>Pseudomonadati</taxon>
        <taxon>Pseudomonadota</taxon>
        <taxon>Gammaproteobacteria</taxon>
        <taxon>Thiotrichales</taxon>
        <taxon>Thiotrichaceae</taxon>
        <taxon>Beggiatoa</taxon>
    </lineage>
</organism>
<evidence type="ECO:0000313" key="7">
    <source>
        <dbReference type="EMBL" id="AUI68185.1"/>
    </source>
</evidence>
<dbReference type="RefSeq" id="WP_062147525.1">
    <property type="nucleotide sequence ID" value="NZ_CP012373.2"/>
</dbReference>
<dbReference type="PANTHER" id="PTHR43646">
    <property type="entry name" value="GLYCOSYLTRANSFERASE"/>
    <property type="match status" value="1"/>
</dbReference>
<evidence type="ECO:0000256" key="5">
    <source>
        <dbReference type="ARBA" id="ARBA00023136"/>
    </source>
</evidence>
<evidence type="ECO:0000259" key="6">
    <source>
        <dbReference type="Pfam" id="PF00535"/>
    </source>
</evidence>
<comment type="subcellular location">
    <subcellularLocation>
        <location evidence="1">Cell membrane</location>
    </subcellularLocation>
</comment>
<dbReference type="Gene3D" id="3.90.550.10">
    <property type="entry name" value="Spore Coat Polysaccharide Biosynthesis Protein SpsA, Chain A"/>
    <property type="match status" value="1"/>
</dbReference>
<keyword evidence="3" id="KW-0328">Glycosyltransferase</keyword>
<protein>
    <submittedName>
        <fullName evidence="7">Glycosyltransferase</fullName>
    </submittedName>
</protein>
<dbReference type="InterPro" id="IPR001173">
    <property type="entry name" value="Glyco_trans_2-like"/>
</dbReference>
<keyword evidence="8" id="KW-1185">Reference proteome</keyword>
<accession>A0A2N9YCI8</accession>
<dbReference type="Proteomes" id="UP000234271">
    <property type="component" value="Chromosome"/>
</dbReference>
<dbReference type="NCBIfam" id="TIGR04283">
    <property type="entry name" value="glyco_like_mftF"/>
    <property type="match status" value="1"/>
</dbReference>
<evidence type="ECO:0000256" key="3">
    <source>
        <dbReference type="ARBA" id="ARBA00022676"/>
    </source>
</evidence>
<gene>
    <name evidence="7" type="ORF">BLE401_05375</name>
</gene>
<dbReference type="CDD" id="cd02522">
    <property type="entry name" value="GT_2_like_a"/>
    <property type="match status" value="1"/>
</dbReference>
<dbReference type="GO" id="GO:0005886">
    <property type="term" value="C:plasma membrane"/>
    <property type="evidence" value="ECO:0007669"/>
    <property type="project" value="UniProtKB-SubCell"/>
</dbReference>